<evidence type="ECO:0000313" key="1">
    <source>
        <dbReference type="EMBL" id="SMP23905.1"/>
    </source>
</evidence>
<dbReference type="EMBL" id="FXTT01000003">
    <property type="protein sequence ID" value="SMP23905.1"/>
    <property type="molecule type" value="Genomic_DNA"/>
</dbReference>
<sequence length="38" mass="4442">MKFFLWWRLLLEWDSMGHLPGILQIFKVPGLNGLNPSS</sequence>
<gene>
    <name evidence="1" type="ORF">SAMN06265374_2336</name>
</gene>
<name>A0ABY1P2F2_9HYPH</name>
<evidence type="ECO:0000313" key="2">
    <source>
        <dbReference type="Proteomes" id="UP001157914"/>
    </source>
</evidence>
<reference evidence="1 2" key="1">
    <citation type="submission" date="2017-05" db="EMBL/GenBank/DDBJ databases">
        <authorList>
            <person name="Varghese N."/>
            <person name="Submissions S."/>
        </authorList>
    </citation>
    <scope>NUCLEOTIDE SEQUENCE [LARGE SCALE GENOMIC DNA]</scope>
    <source>
        <strain evidence="1 2">DSM 15949</strain>
    </source>
</reference>
<comment type="caution">
    <text evidence="1">The sequence shown here is derived from an EMBL/GenBank/DDBJ whole genome shotgun (WGS) entry which is preliminary data.</text>
</comment>
<dbReference type="Proteomes" id="UP001157914">
    <property type="component" value="Unassembled WGS sequence"/>
</dbReference>
<organism evidence="1 2">
    <name type="scientific">Roseibium denhamense</name>
    <dbReference type="NCBI Taxonomy" id="76305"/>
    <lineage>
        <taxon>Bacteria</taxon>
        <taxon>Pseudomonadati</taxon>
        <taxon>Pseudomonadota</taxon>
        <taxon>Alphaproteobacteria</taxon>
        <taxon>Hyphomicrobiales</taxon>
        <taxon>Stappiaceae</taxon>
        <taxon>Roseibium</taxon>
    </lineage>
</organism>
<protein>
    <submittedName>
        <fullName evidence="1">Uncharacterized protein</fullName>
    </submittedName>
</protein>
<accession>A0ABY1P2F2</accession>
<keyword evidence="2" id="KW-1185">Reference proteome</keyword>
<proteinExistence type="predicted"/>